<evidence type="ECO:0000256" key="11">
    <source>
        <dbReference type="ARBA" id="ARBA00023242"/>
    </source>
</evidence>
<dbReference type="InterPro" id="IPR036078">
    <property type="entry name" value="Spo11/TopoVI_A_sf"/>
</dbReference>
<dbReference type="InterPro" id="IPR002815">
    <property type="entry name" value="Spo11/TopoVI_A"/>
</dbReference>
<dbReference type="GO" id="GO:0007131">
    <property type="term" value="P:reciprocal meiotic recombination"/>
    <property type="evidence" value="ECO:0007669"/>
    <property type="project" value="TreeGrafter"/>
</dbReference>
<dbReference type="PANTHER" id="PTHR10848">
    <property type="entry name" value="MEIOTIC RECOMBINATION PROTEIN SPO11"/>
    <property type="match status" value="1"/>
</dbReference>
<comment type="similarity">
    <text evidence="4 12">Belongs to the TOP6A family.</text>
</comment>
<proteinExistence type="inferred from homology"/>
<dbReference type="SUPFAM" id="SSF56726">
    <property type="entry name" value="DNA topoisomerase IV, alpha subunit"/>
    <property type="match status" value="1"/>
</dbReference>
<keyword evidence="8 12" id="KW-0799">Topoisomerase</keyword>
<dbReference type="AlphaFoldDB" id="A0A9P5Z943"/>
<dbReference type="GO" id="GO:0000228">
    <property type="term" value="C:nuclear chromosome"/>
    <property type="evidence" value="ECO:0007669"/>
    <property type="project" value="TreeGrafter"/>
</dbReference>
<dbReference type="Proteomes" id="UP000807469">
    <property type="component" value="Unassembled WGS sequence"/>
</dbReference>
<evidence type="ECO:0000256" key="3">
    <source>
        <dbReference type="ARBA" id="ARBA00004123"/>
    </source>
</evidence>
<dbReference type="CDD" id="cd00223">
    <property type="entry name" value="TOPRIM_TopoIIB_SPO"/>
    <property type="match status" value="1"/>
</dbReference>
<evidence type="ECO:0000256" key="12">
    <source>
        <dbReference type="PROSITE-ProRule" id="PRU01385"/>
    </source>
</evidence>
<evidence type="ECO:0000256" key="1">
    <source>
        <dbReference type="ARBA" id="ARBA00000185"/>
    </source>
</evidence>
<dbReference type="EMBL" id="MU155168">
    <property type="protein sequence ID" value="KAF9482249.1"/>
    <property type="molecule type" value="Genomic_DNA"/>
</dbReference>
<evidence type="ECO:0000256" key="10">
    <source>
        <dbReference type="ARBA" id="ARBA00023235"/>
    </source>
</evidence>
<dbReference type="GO" id="GO:0042138">
    <property type="term" value="P:meiotic DNA double-strand break formation"/>
    <property type="evidence" value="ECO:0007669"/>
    <property type="project" value="InterPro"/>
</dbReference>
<reference evidence="15" key="1">
    <citation type="submission" date="2020-11" db="EMBL/GenBank/DDBJ databases">
        <authorList>
            <consortium name="DOE Joint Genome Institute"/>
            <person name="Ahrendt S."/>
            <person name="Riley R."/>
            <person name="Andreopoulos W."/>
            <person name="Labutti K."/>
            <person name="Pangilinan J."/>
            <person name="Ruiz-Duenas F.J."/>
            <person name="Barrasa J.M."/>
            <person name="Sanchez-Garcia M."/>
            <person name="Camarero S."/>
            <person name="Miyauchi S."/>
            <person name="Serrano A."/>
            <person name="Linde D."/>
            <person name="Babiker R."/>
            <person name="Drula E."/>
            <person name="Ayuso-Fernandez I."/>
            <person name="Pacheco R."/>
            <person name="Padilla G."/>
            <person name="Ferreira P."/>
            <person name="Barriuso J."/>
            <person name="Kellner H."/>
            <person name="Castanera R."/>
            <person name="Alfaro M."/>
            <person name="Ramirez L."/>
            <person name="Pisabarro A.G."/>
            <person name="Kuo A."/>
            <person name="Tritt A."/>
            <person name="Lipzen A."/>
            <person name="He G."/>
            <person name="Yan M."/>
            <person name="Ng V."/>
            <person name="Cullen D."/>
            <person name="Martin F."/>
            <person name="Rosso M.-N."/>
            <person name="Henrissat B."/>
            <person name="Hibbett D."/>
            <person name="Martinez A.T."/>
            <person name="Grigoriev I.V."/>
        </authorList>
    </citation>
    <scope>NUCLEOTIDE SEQUENCE</scope>
    <source>
        <strain evidence="15">CIRM-BRFM 674</strain>
    </source>
</reference>
<comment type="catalytic activity">
    <reaction evidence="1 12">
        <text>ATP-dependent breakage, passage and rejoining of double-stranded DNA.</text>
        <dbReference type="EC" id="5.6.2.2"/>
    </reaction>
</comment>
<comment type="subcellular location">
    <subcellularLocation>
        <location evidence="3">Nucleus</location>
    </subcellularLocation>
</comment>
<dbReference type="PRINTS" id="PR01551">
    <property type="entry name" value="SPO11HOMOLOG"/>
</dbReference>
<dbReference type="Gene3D" id="3.40.1360.10">
    <property type="match status" value="1"/>
</dbReference>
<evidence type="ECO:0000256" key="5">
    <source>
        <dbReference type="ARBA" id="ARBA00012895"/>
    </source>
</evidence>
<dbReference type="GO" id="GO:0000706">
    <property type="term" value="P:meiotic DNA double-strand break processing"/>
    <property type="evidence" value="ECO:0007669"/>
    <property type="project" value="TreeGrafter"/>
</dbReference>
<keyword evidence="10 12" id="KW-0413">Isomerase</keyword>
<dbReference type="InterPro" id="IPR013049">
    <property type="entry name" value="Spo11/TopoVI_A_N"/>
</dbReference>
<evidence type="ECO:0000313" key="15">
    <source>
        <dbReference type="EMBL" id="KAF9482249.1"/>
    </source>
</evidence>
<evidence type="ECO:0000256" key="2">
    <source>
        <dbReference type="ARBA" id="ARBA00001946"/>
    </source>
</evidence>
<evidence type="ECO:0000313" key="16">
    <source>
        <dbReference type="Proteomes" id="UP000807469"/>
    </source>
</evidence>
<dbReference type="PROSITE" id="PS52041">
    <property type="entry name" value="TOPO_IIB"/>
    <property type="match status" value="1"/>
</dbReference>
<feature type="non-terminal residue" evidence="15">
    <location>
        <position position="1"/>
    </location>
</feature>
<evidence type="ECO:0000256" key="6">
    <source>
        <dbReference type="ARBA" id="ARBA00022723"/>
    </source>
</evidence>
<keyword evidence="16" id="KW-1185">Reference proteome</keyword>
<organism evidence="15 16">
    <name type="scientific">Pholiota conissans</name>
    <dbReference type="NCBI Taxonomy" id="109636"/>
    <lineage>
        <taxon>Eukaryota</taxon>
        <taxon>Fungi</taxon>
        <taxon>Dikarya</taxon>
        <taxon>Basidiomycota</taxon>
        <taxon>Agaricomycotina</taxon>
        <taxon>Agaricomycetes</taxon>
        <taxon>Agaricomycetidae</taxon>
        <taxon>Agaricales</taxon>
        <taxon>Agaricineae</taxon>
        <taxon>Strophariaceae</taxon>
        <taxon>Pholiota</taxon>
    </lineage>
</organism>
<name>A0A9P5Z943_9AGAR</name>
<dbReference type="Pfam" id="PF21180">
    <property type="entry name" value="TOP6A-Spo11_Toprim"/>
    <property type="match status" value="1"/>
</dbReference>
<keyword evidence="6" id="KW-0479">Metal-binding</keyword>
<dbReference type="EC" id="5.6.2.2" evidence="5"/>
<sequence>INVLLNAGSRKFLSSIPSKRVLRYPKKSPTGSARTFAQLFKVLDLAHEATDIYYRDVSLFGKQRVVDSLVDDLAATFELDRSDLNIRSSSKGVVCGSGLTITLLSGEMIQCKDAEGTLIPAGEDVESFSIDDDVAWVLVIEKEAVFQTLCRLQMCKNRSLPGSGIIITGKGYPDVATRHLVKSLADALPRRIPIMGLVDSDPYGLDILSVYKYGSQKLQHENDKLAAGRIRWLGIWASELESLNIGKDFLLPITTHDEKKALSILRRQNFPLPRKWKKELQYMLHSRRKAEIEIVTGGHDISRPTNDGDIIQERNVNKKDQGGDNPEPFLLQKTCNAHGLFIQYLTTKITNYVISASESRTEY</sequence>
<dbReference type="PRINTS" id="PR01550">
    <property type="entry name" value="TOP6AFAMILY"/>
</dbReference>
<feature type="domain" description="Spo11/DNA topoisomerase VI subunit A N-terminal" evidence="13">
    <location>
        <begin position="35"/>
        <end position="86"/>
    </location>
</feature>
<evidence type="ECO:0000256" key="7">
    <source>
        <dbReference type="ARBA" id="ARBA00022842"/>
    </source>
</evidence>
<dbReference type="PANTHER" id="PTHR10848:SF0">
    <property type="entry name" value="MEIOTIC RECOMBINATION PROTEIN SPO11"/>
    <property type="match status" value="1"/>
</dbReference>
<evidence type="ECO:0000256" key="4">
    <source>
        <dbReference type="ARBA" id="ARBA00006559"/>
    </source>
</evidence>
<dbReference type="InterPro" id="IPR034136">
    <property type="entry name" value="TOPRIM_Topo6A/Spo11"/>
</dbReference>
<dbReference type="Pfam" id="PF04406">
    <property type="entry name" value="TP6A_N"/>
    <property type="match status" value="1"/>
</dbReference>
<feature type="domain" description="Topoisomerase 6 subunit A/Spo11 TOPRIM" evidence="14">
    <location>
        <begin position="136"/>
        <end position="296"/>
    </location>
</feature>
<protein>
    <recommendedName>
        <fullName evidence="5">DNA topoisomerase (ATP-hydrolyzing)</fullName>
        <ecNumber evidence="5">5.6.2.2</ecNumber>
    </recommendedName>
</protein>
<dbReference type="GO" id="GO:0005524">
    <property type="term" value="F:ATP binding"/>
    <property type="evidence" value="ECO:0007669"/>
    <property type="project" value="InterPro"/>
</dbReference>
<dbReference type="GO" id="GO:0003918">
    <property type="term" value="F:DNA topoisomerase type II (double strand cut, ATP-hydrolyzing) activity"/>
    <property type="evidence" value="ECO:0007669"/>
    <property type="project" value="UniProtKB-UniRule"/>
</dbReference>
<accession>A0A9P5Z943</accession>
<evidence type="ECO:0000256" key="8">
    <source>
        <dbReference type="ARBA" id="ARBA00023029"/>
    </source>
</evidence>
<comment type="cofactor">
    <cofactor evidence="2">
        <name>Mg(2+)</name>
        <dbReference type="ChEBI" id="CHEBI:18420"/>
    </cofactor>
</comment>
<evidence type="ECO:0000256" key="9">
    <source>
        <dbReference type="ARBA" id="ARBA00023125"/>
    </source>
</evidence>
<feature type="active site" description="O-(5'-phospho-DNA)-tyrosine intermediate" evidence="12">
    <location>
        <position position="54"/>
    </location>
</feature>
<keyword evidence="7" id="KW-0460">Magnesium</keyword>
<dbReference type="InterPro" id="IPR013048">
    <property type="entry name" value="Meiotic_Spo11"/>
</dbReference>
<dbReference type="InterPro" id="IPR036388">
    <property type="entry name" value="WH-like_DNA-bd_sf"/>
</dbReference>
<dbReference type="GO" id="GO:0046872">
    <property type="term" value="F:metal ion binding"/>
    <property type="evidence" value="ECO:0007669"/>
    <property type="project" value="UniProtKB-KW"/>
</dbReference>
<comment type="caution">
    <text evidence="15">The sequence shown here is derived from an EMBL/GenBank/DDBJ whole genome shotgun (WGS) entry which is preliminary data.</text>
</comment>
<evidence type="ECO:0000259" key="14">
    <source>
        <dbReference type="Pfam" id="PF21180"/>
    </source>
</evidence>
<dbReference type="Gene3D" id="1.10.10.10">
    <property type="entry name" value="Winged helix-like DNA-binding domain superfamily/Winged helix DNA-binding domain"/>
    <property type="match status" value="1"/>
</dbReference>
<dbReference type="OrthoDB" id="5377392at2759"/>
<evidence type="ECO:0000259" key="13">
    <source>
        <dbReference type="Pfam" id="PF04406"/>
    </source>
</evidence>
<gene>
    <name evidence="15" type="ORF">BDN70DRAFT_969370</name>
</gene>
<keyword evidence="9 12" id="KW-0238">DNA-binding</keyword>
<keyword evidence="11" id="KW-0539">Nucleus</keyword>
<dbReference type="GO" id="GO:0003677">
    <property type="term" value="F:DNA binding"/>
    <property type="evidence" value="ECO:0007669"/>
    <property type="project" value="UniProtKB-UniRule"/>
</dbReference>